<sequence length="138" mass="16259">MMCSISQITITHPRDLSHQPYCIWKQFNFDVNPTDTDEFETDFENAKKKETTETSYDNDNEPIKPSHITKLWKMHFLHPTMQELKKETARSELMLAINERYFEPKTTTEDGQESPPTGFKQLNLMSLIQNIQINFNTN</sequence>
<evidence type="ECO:0000313" key="1">
    <source>
        <dbReference type="EMBL" id="GME82274.1"/>
    </source>
</evidence>
<organism evidence="1 2">
    <name type="scientific">Ambrosiozyma monospora</name>
    <name type="common">Yeast</name>
    <name type="synonym">Endomycopsis monosporus</name>
    <dbReference type="NCBI Taxonomy" id="43982"/>
    <lineage>
        <taxon>Eukaryota</taxon>
        <taxon>Fungi</taxon>
        <taxon>Dikarya</taxon>
        <taxon>Ascomycota</taxon>
        <taxon>Saccharomycotina</taxon>
        <taxon>Pichiomycetes</taxon>
        <taxon>Pichiales</taxon>
        <taxon>Pichiaceae</taxon>
        <taxon>Ambrosiozyma</taxon>
    </lineage>
</organism>
<accession>A0ACB5T6L7</accession>
<dbReference type="Proteomes" id="UP001165064">
    <property type="component" value="Unassembled WGS sequence"/>
</dbReference>
<dbReference type="EMBL" id="BSXS01003978">
    <property type="protein sequence ID" value="GME82274.1"/>
    <property type="molecule type" value="Genomic_DNA"/>
</dbReference>
<protein>
    <submittedName>
        <fullName evidence="1">Unnamed protein product</fullName>
    </submittedName>
</protein>
<keyword evidence="2" id="KW-1185">Reference proteome</keyword>
<reference evidence="1" key="1">
    <citation type="submission" date="2023-04" db="EMBL/GenBank/DDBJ databases">
        <title>Ambrosiozyma monospora NBRC 10751.</title>
        <authorList>
            <person name="Ichikawa N."/>
            <person name="Sato H."/>
            <person name="Tonouchi N."/>
        </authorList>
    </citation>
    <scope>NUCLEOTIDE SEQUENCE</scope>
    <source>
        <strain evidence="1">NBRC 10751</strain>
    </source>
</reference>
<name>A0ACB5T6L7_AMBMO</name>
<evidence type="ECO:0000313" key="2">
    <source>
        <dbReference type="Proteomes" id="UP001165064"/>
    </source>
</evidence>
<gene>
    <name evidence="1" type="ORF">Amon02_000542200</name>
</gene>
<comment type="caution">
    <text evidence="1">The sequence shown here is derived from an EMBL/GenBank/DDBJ whole genome shotgun (WGS) entry which is preliminary data.</text>
</comment>
<proteinExistence type="predicted"/>